<dbReference type="Pfam" id="PF18934">
    <property type="entry name" value="DUF5682"/>
    <property type="match status" value="1"/>
</dbReference>
<feature type="region of interest" description="Disordered" evidence="1">
    <location>
        <begin position="69"/>
        <end position="96"/>
    </location>
</feature>
<feature type="compositionally biased region" description="Acidic residues" evidence="1">
    <location>
        <begin position="160"/>
        <end position="171"/>
    </location>
</feature>
<evidence type="ECO:0000313" key="2">
    <source>
        <dbReference type="EMBL" id="GAA1857774.1"/>
    </source>
</evidence>
<evidence type="ECO:0000313" key="3">
    <source>
        <dbReference type="Proteomes" id="UP001501094"/>
    </source>
</evidence>
<feature type="region of interest" description="Disordered" evidence="1">
    <location>
        <begin position="152"/>
        <end position="173"/>
    </location>
</feature>
<name>A0ABP4ZK61_9MICO</name>
<organism evidence="2 3">
    <name type="scientific">Myceligenerans crystallogenes</name>
    <dbReference type="NCBI Taxonomy" id="316335"/>
    <lineage>
        <taxon>Bacteria</taxon>
        <taxon>Bacillati</taxon>
        <taxon>Actinomycetota</taxon>
        <taxon>Actinomycetes</taxon>
        <taxon>Micrococcales</taxon>
        <taxon>Promicromonosporaceae</taxon>
        <taxon>Myceligenerans</taxon>
    </lineage>
</organism>
<dbReference type="Proteomes" id="UP001501094">
    <property type="component" value="Unassembled WGS sequence"/>
</dbReference>
<dbReference type="InterPro" id="IPR043737">
    <property type="entry name" value="DUF5682"/>
</dbReference>
<reference evidence="3" key="1">
    <citation type="journal article" date="2019" name="Int. J. Syst. Evol. Microbiol.">
        <title>The Global Catalogue of Microorganisms (GCM) 10K type strain sequencing project: providing services to taxonomists for standard genome sequencing and annotation.</title>
        <authorList>
            <consortium name="The Broad Institute Genomics Platform"/>
            <consortium name="The Broad Institute Genome Sequencing Center for Infectious Disease"/>
            <person name="Wu L."/>
            <person name="Ma J."/>
        </authorList>
    </citation>
    <scope>NUCLEOTIDE SEQUENCE [LARGE SCALE GENOMIC DNA]</scope>
    <source>
        <strain evidence="3">JCM 14326</strain>
    </source>
</reference>
<sequence length="803" mass="85348">MTAATETRVDVLGIRHHGPGSARSVARALEALRPDVVLIEGPPEADDVAALAGNPGLVPPVALLAYAEPPKRSASRTAEAGSGDPPASETADEADVMTRDAGRPRSAFWPFAVFSPEWQALTWAAAHDVPVRFIDLPAAAHLALDDIIEAGDENAGAGNGEDETPDDENPDDATVVRAEPEAEIPVHQDPLGRLAAAAGYGDAERWWEDLVEHRTGDLAVFEAVAEAMAALREDEPILRRDALREAHMRTRLRAAIKDGARRITVVCGAWHVPALTGDLPPAAQDTAALRPFLKELKDSGRSKATVTWVPWSHGRLAVRTGYGAGVTSPGWYHHMFTATDRPVERWLTHAAGLLREEGLPVSSAHLIEGVRLADTLAALRGRPATGLDEATEAIRSVLCDGDDVRLSLVRHRLEVGELLGEVPPEAPAGPLERDLAARTKALRLPRQALEKKVELDLRKPTDLGRSRLLHQLGLLGVGWGTLAATSGKGTFKEAWHLRWDPALAVDLVAAGVHGTTVAEAASGKLLHDAAGADLPGIALLVEGALLADLSGALPSLLDTLRDQAALGHDTDALLDAIPALARTLRYGDVRGTSPGALGIVLTGLVTRARTALPGAVVALDDDAAARLVTRLRDVSAAVSLLGREPAAAGLREDWLATLSRLADRPDLHGLVAGWMARILRDERAASSDETQTRLSRFLSPGTPATTGAAFVEGFVGSSGLILVHDAELLALVDHWLSTLHADAFEQVLPLLRRSFARFDAPERRAVGERVAGRDDGAPGESLTFDPARVARVLRVLATILEKR</sequence>
<accession>A0ABP4ZK61</accession>
<dbReference type="PANTHER" id="PTHR30634:SF14">
    <property type="match status" value="1"/>
</dbReference>
<dbReference type="InterPro" id="IPR050458">
    <property type="entry name" value="LolB"/>
</dbReference>
<comment type="caution">
    <text evidence="2">The sequence shown here is derived from an EMBL/GenBank/DDBJ whole genome shotgun (WGS) entry which is preliminary data.</text>
</comment>
<protein>
    <submittedName>
        <fullName evidence="2">DUF5682 family protein</fullName>
    </submittedName>
</protein>
<evidence type="ECO:0000256" key="1">
    <source>
        <dbReference type="SAM" id="MobiDB-lite"/>
    </source>
</evidence>
<gene>
    <name evidence="2" type="ORF">GCM10009751_14050</name>
</gene>
<keyword evidence="3" id="KW-1185">Reference proteome</keyword>
<dbReference type="RefSeq" id="WP_344100996.1">
    <property type="nucleotide sequence ID" value="NZ_BAAANL010000002.1"/>
</dbReference>
<dbReference type="EMBL" id="BAAANL010000002">
    <property type="protein sequence ID" value="GAA1857774.1"/>
    <property type="molecule type" value="Genomic_DNA"/>
</dbReference>
<dbReference type="PANTHER" id="PTHR30634">
    <property type="entry name" value="OUTER MEMBRANE LOLAB LIPOPROTEIN INSERTION APPARATUS"/>
    <property type="match status" value="1"/>
</dbReference>
<proteinExistence type="predicted"/>